<comment type="caution">
    <text evidence="1">The sequence shown here is derived from an EMBL/GenBank/DDBJ whole genome shotgun (WGS) entry which is preliminary data.</text>
</comment>
<dbReference type="Proteomes" id="UP000276133">
    <property type="component" value="Unassembled WGS sequence"/>
</dbReference>
<dbReference type="EMBL" id="REGN01000959">
    <property type="protein sequence ID" value="RNA37924.1"/>
    <property type="molecule type" value="Genomic_DNA"/>
</dbReference>
<accession>A0A3M7SQ02</accession>
<reference evidence="1 2" key="1">
    <citation type="journal article" date="2018" name="Sci. Rep.">
        <title>Genomic signatures of local adaptation to the degree of environmental predictability in rotifers.</title>
        <authorList>
            <person name="Franch-Gras L."/>
            <person name="Hahn C."/>
            <person name="Garcia-Roger E.M."/>
            <person name="Carmona M.J."/>
            <person name="Serra M."/>
            <person name="Gomez A."/>
        </authorList>
    </citation>
    <scope>NUCLEOTIDE SEQUENCE [LARGE SCALE GENOMIC DNA]</scope>
    <source>
        <strain evidence="1">HYR1</strain>
    </source>
</reference>
<name>A0A3M7SQ02_BRAPC</name>
<sequence length="84" mass="9593">MIGICELPLTIRDSIRNKIGLTLRNRESFEINGLLGIEKIPKYGIKIKVIIANYVEFPDKFPLGYMHLLCSGLFKKLIKITKNS</sequence>
<proteinExistence type="predicted"/>
<organism evidence="1 2">
    <name type="scientific">Brachionus plicatilis</name>
    <name type="common">Marine rotifer</name>
    <name type="synonym">Brachionus muelleri</name>
    <dbReference type="NCBI Taxonomy" id="10195"/>
    <lineage>
        <taxon>Eukaryota</taxon>
        <taxon>Metazoa</taxon>
        <taxon>Spiralia</taxon>
        <taxon>Gnathifera</taxon>
        <taxon>Rotifera</taxon>
        <taxon>Eurotatoria</taxon>
        <taxon>Monogononta</taxon>
        <taxon>Pseudotrocha</taxon>
        <taxon>Ploima</taxon>
        <taxon>Brachionidae</taxon>
        <taxon>Brachionus</taxon>
    </lineage>
</organism>
<keyword evidence="2" id="KW-1185">Reference proteome</keyword>
<evidence type="ECO:0000313" key="1">
    <source>
        <dbReference type="EMBL" id="RNA37924.1"/>
    </source>
</evidence>
<evidence type="ECO:0000313" key="2">
    <source>
        <dbReference type="Proteomes" id="UP000276133"/>
    </source>
</evidence>
<protein>
    <submittedName>
        <fullName evidence="1">Uncharacterized protein</fullName>
    </submittedName>
</protein>
<gene>
    <name evidence="1" type="ORF">BpHYR1_042806</name>
</gene>
<dbReference type="AlphaFoldDB" id="A0A3M7SQ02"/>